<dbReference type="EMBL" id="PXYV01000085">
    <property type="protein sequence ID" value="PSR20117.1"/>
    <property type="molecule type" value="Genomic_DNA"/>
</dbReference>
<evidence type="ECO:0000313" key="2">
    <source>
        <dbReference type="Proteomes" id="UP000241848"/>
    </source>
</evidence>
<dbReference type="Proteomes" id="UP000241848">
    <property type="component" value="Unassembled WGS sequence"/>
</dbReference>
<reference evidence="1 2" key="1">
    <citation type="journal article" date="2014" name="BMC Genomics">
        <title>Comparison of environmental and isolate Sulfobacillus genomes reveals diverse carbon, sulfur, nitrogen, and hydrogen metabolisms.</title>
        <authorList>
            <person name="Justice N.B."/>
            <person name="Norman A."/>
            <person name="Brown C.T."/>
            <person name="Singh A."/>
            <person name="Thomas B.C."/>
            <person name="Banfield J.F."/>
        </authorList>
    </citation>
    <scope>NUCLEOTIDE SEQUENCE [LARGE SCALE GENOMIC DNA]</scope>
    <source>
        <strain evidence="1">AMDSBA3</strain>
    </source>
</reference>
<protein>
    <submittedName>
        <fullName evidence="1">Uncharacterized protein</fullName>
    </submittedName>
</protein>
<comment type="caution">
    <text evidence="1">The sequence shown here is derived from an EMBL/GenBank/DDBJ whole genome shotgun (WGS) entry which is preliminary data.</text>
</comment>
<name>A0A2T2WD05_9FIRM</name>
<evidence type="ECO:0000313" key="1">
    <source>
        <dbReference type="EMBL" id="PSR20117.1"/>
    </source>
</evidence>
<accession>A0A2T2WD05</accession>
<gene>
    <name evidence="1" type="ORF">C7B45_16460</name>
</gene>
<organism evidence="1 2">
    <name type="scientific">Sulfobacillus acidophilus</name>
    <dbReference type="NCBI Taxonomy" id="53633"/>
    <lineage>
        <taxon>Bacteria</taxon>
        <taxon>Bacillati</taxon>
        <taxon>Bacillota</taxon>
        <taxon>Clostridia</taxon>
        <taxon>Eubacteriales</taxon>
        <taxon>Clostridiales Family XVII. Incertae Sedis</taxon>
        <taxon>Sulfobacillus</taxon>
    </lineage>
</organism>
<dbReference type="AlphaFoldDB" id="A0A2T2WD05"/>
<sequence>MISPLRWAFPKSYRRLKELAQAAGIHEFEYRARVMPATDGGLTSVHIERDGSEWVRSVPAVDLEFAGKESTAFFAETVDAMAAVGHATYQEQMHHREV</sequence>
<proteinExistence type="predicted"/>